<dbReference type="OrthoDB" id="2082317at2"/>
<feature type="transmembrane region" description="Helical" evidence="1">
    <location>
        <begin position="6"/>
        <end position="27"/>
    </location>
</feature>
<feature type="transmembrane region" description="Helical" evidence="1">
    <location>
        <begin position="63"/>
        <end position="83"/>
    </location>
</feature>
<accession>A0A0C2J5T9</accession>
<keyword evidence="3" id="KW-1185">Reference proteome</keyword>
<dbReference type="AlphaFoldDB" id="A0A0C2J5T9"/>
<gene>
    <name evidence="2" type="ORF">LP52_23145</name>
</gene>
<keyword evidence="1" id="KW-0472">Membrane</keyword>
<dbReference type="EMBL" id="JROO01000049">
    <property type="protein sequence ID" value="KIH96756.1"/>
    <property type="molecule type" value="Genomic_DNA"/>
</dbReference>
<evidence type="ECO:0000313" key="2">
    <source>
        <dbReference type="EMBL" id="KIH96756.1"/>
    </source>
</evidence>
<feature type="transmembrane region" description="Helical" evidence="1">
    <location>
        <begin position="151"/>
        <end position="171"/>
    </location>
</feature>
<keyword evidence="1" id="KW-0812">Transmembrane</keyword>
<organism evidence="2 3">
    <name type="scientific">Streptomonospora alba</name>
    <dbReference type="NCBI Taxonomy" id="183763"/>
    <lineage>
        <taxon>Bacteria</taxon>
        <taxon>Bacillati</taxon>
        <taxon>Actinomycetota</taxon>
        <taxon>Actinomycetes</taxon>
        <taxon>Streptosporangiales</taxon>
        <taxon>Nocardiopsidaceae</taxon>
        <taxon>Streptomonospora</taxon>
    </lineage>
</organism>
<sequence>MIVGLILACEALFWVLLLTGLAVRYLLRRRRLSTALLVSVPVLDVVLLAMIGGHLAAGGTADGSHGLGALYLGFTVAYGDAVIKWADVRFAHRFAGGPPPERPPKRGMPAVRREGAAWLRCVLGCAIGAAVLGGLILFVGDPERTAALMQAFPSLGTILLVHTAASLWLVAEALLGRRSGVAVGER</sequence>
<comment type="caution">
    <text evidence="2">The sequence shown here is derived from an EMBL/GenBank/DDBJ whole genome shotgun (WGS) entry which is preliminary data.</text>
</comment>
<feature type="transmembrane region" description="Helical" evidence="1">
    <location>
        <begin position="117"/>
        <end position="139"/>
    </location>
</feature>
<dbReference type="Proteomes" id="UP000031675">
    <property type="component" value="Unassembled WGS sequence"/>
</dbReference>
<dbReference type="RefSeq" id="WP_040276508.1">
    <property type="nucleotide sequence ID" value="NZ_JROO01000049.1"/>
</dbReference>
<name>A0A0C2J5T9_9ACTN</name>
<evidence type="ECO:0008006" key="4">
    <source>
        <dbReference type="Google" id="ProtNLM"/>
    </source>
</evidence>
<protein>
    <recommendedName>
        <fullName evidence="4">Membrane protein YmcC</fullName>
    </recommendedName>
</protein>
<evidence type="ECO:0000256" key="1">
    <source>
        <dbReference type="SAM" id="Phobius"/>
    </source>
</evidence>
<evidence type="ECO:0000313" key="3">
    <source>
        <dbReference type="Proteomes" id="UP000031675"/>
    </source>
</evidence>
<keyword evidence="1" id="KW-1133">Transmembrane helix</keyword>
<reference evidence="3" key="1">
    <citation type="journal article" date="2015" name="Chem. Biol.">
        <title>Structure, bioactivity, and resistance mechanism of streptomonomicin, an unusual lasso Peptide from an understudied halophilic actinomycete.</title>
        <authorList>
            <person name="Metelev M."/>
            <person name="Tietz J.I."/>
            <person name="Melby J.O."/>
            <person name="Blair P.M."/>
            <person name="Zhu L."/>
            <person name="Livnat I."/>
            <person name="Severinov K."/>
            <person name="Mitchell D.A."/>
        </authorList>
    </citation>
    <scope>NUCLEOTIDE SEQUENCE [LARGE SCALE GENOMIC DNA]</scope>
    <source>
        <strain evidence="3">YIM 90003</strain>
    </source>
</reference>
<proteinExistence type="predicted"/>
<feature type="transmembrane region" description="Helical" evidence="1">
    <location>
        <begin position="34"/>
        <end position="57"/>
    </location>
</feature>